<dbReference type="Gene3D" id="3.40.50.300">
    <property type="entry name" value="P-loop containing nucleotide triphosphate hydrolases"/>
    <property type="match status" value="1"/>
</dbReference>
<dbReference type="CDD" id="cd01876">
    <property type="entry name" value="YihA_EngB"/>
    <property type="match status" value="1"/>
</dbReference>
<keyword evidence="13" id="KW-1185">Reference proteome</keyword>
<dbReference type="RefSeq" id="WP_345340930.1">
    <property type="nucleotide sequence ID" value="NZ_BAABLI010000017.1"/>
</dbReference>
<keyword evidence="8 10" id="KW-0717">Septation</keyword>
<comment type="caution">
    <text evidence="12">The sequence shown here is derived from an EMBL/GenBank/DDBJ whole genome shotgun (WGS) entry which is preliminary data.</text>
</comment>
<keyword evidence="6" id="KW-0460">Magnesium</keyword>
<proteinExistence type="inferred from homology"/>
<organism evidence="12 13">
    <name type="scientific">Corallincola platygyrae</name>
    <dbReference type="NCBI Taxonomy" id="1193278"/>
    <lineage>
        <taxon>Bacteria</taxon>
        <taxon>Pseudomonadati</taxon>
        <taxon>Pseudomonadota</taxon>
        <taxon>Gammaproteobacteria</taxon>
        <taxon>Alteromonadales</taxon>
        <taxon>Psychromonadaceae</taxon>
        <taxon>Corallincola</taxon>
    </lineage>
</organism>
<gene>
    <name evidence="12" type="primary">yihA</name>
    <name evidence="10" type="synonym">engB</name>
    <name evidence="12" type="ORF">ACFSJ3_08445</name>
</gene>
<evidence type="ECO:0000313" key="12">
    <source>
        <dbReference type="EMBL" id="MFD2096010.1"/>
    </source>
</evidence>
<dbReference type="EMBL" id="JBHUHT010000011">
    <property type="protein sequence ID" value="MFD2096010.1"/>
    <property type="molecule type" value="Genomic_DNA"/>
</dbReference>
<reference evidence="13" key="1">
    <citation type="journal article" date="2019" name="Int. J. Syst. Evol. Microbiol.">
        <title>The Global Catalogue of Microorganisms (GCM) 10K type strain sequencing project: providing services to taxonomists for standard genome sequencing and annotation.</title>
        <authorList>
            <consortium name="The Broad Institute Genomics Platform"/>
            <consortium name="The Broad Institute Genome Sequencing Center for Infectious Disease"/>
            <person name="Wu L."/>
            <person name="Ma J."/>
        </authorList>
    </citation>
    <scope>NUCLEOTIDE SEQUENCE [LARGE SCALE GENOMIC DNA]</scope>
    <source>
        <strain evidence="13">CGMCC 1.10992</strain>
    </source>
</reference>
<evidence type="ECO:0000313" key="13">
    <source>
        <dbReference type="Proteomes" id="UP001597380"/>
    </source>
</evidence>
<dbReference type="PANTHER" id="PTHR11649:SF13">
    <property type="entry name" value="ENGB-TYPE G DOMAIN-CONTAINING PROTEIN"/>
    <property type="match status" value="1"/>
</dbReference>
<accession>A0ABW4XMH5</accession>
<keyword evidence="5 10" id="KW-0547">Nucleotide-binding</keyword>
<evidence type="ECO:0000256" key="3">
    <source>
        <dbReference type="ARBA" id="ARBA00022618"/>
    </source>
</evidence>
<evidence type="ECO:0000256" key="7">
    <source>
        <dbReference type="ARBA" id="ARBA00023134"/>
    </source>
</evidence>
<comment type="similarity">
    <text evidence="2 10">Belongs to the TRAFAC class TrmE-Era-EngA-EngB-Septin-like GTPase superfamily. EngB GTPase family.</text>
</comment>
<comment type="function">
    <text evidence="10">Necessary for normal cell division and for the maintenance of normal septation.</text>
</comment>
<dbReference type="InterPro" id="IPR030393">
    <property type="entry name" value="G_ENGB_dom"/>
</dbReference>
<dbReference type="InterPro" id="IPR027417">
    <property type="entry name" value="P-loop_NTPase"/>
</dbReference>
<keyword evidence="7 10" id="KW-0342">GTP-binding</keyword>
<comment type="cofactor">
    <cofactor evidence="1">
        <name>Mg(2+)</name>
        <dbReference type="ChEBI" id="CHEBI:18420"/>
    </cofactor>
</comment>
<name>A0ABW4XMH5_9GAMM</name>
<dbReference type="PROSITE" id="PS51706">
    <property type="entry name" value="G_ENGB"/>
    <property type="match status" value="1"/>
</dbReference>
<sequence length="218" mass="24209">MEPFKLNFRNAKFITSAAKISQLTSDDGAEVAFAGRSNAGKSSSMNALCGQTNLARTSKTPGRTQLINLFDVGHNCRLVDLPGYGFAKVPIEMKEKWQRSLTEYLEERQSLCAVVILMDVRHPLKEVDQMLLEWAVASNLPVLALLTKCDKLKSGARKAQMLKVREAVMVFGGDIRVELFSSLKKLGIEHLSGFIEQQCYAHLNDDAEVSEESELADE</sequence>
<dbReference type="Proteomes" id="UP001597380">
    <property type="component" value="Unassembled WGS sequence"/>
</dbReference>
<dbReference type="InterPro" id="IPR019987">
    <property type="entry name" value="GTP-bd_ribosome_bio_YsxC"/>
</dbReference>
<evidence type="ECO:0000256" key="2">
    <source>
        <dbReference type="ARBA" id="ARBA00009638"/>
    </source>
</evidence>
<dbReference type="NCBIfam" id="TIGR03598">
    <property type="entry name" value="GTPase_YsxC"/>
    <property type="match status" value="1"/>
</dbReference>
<evidence type="ECO:0000256" key="10">
    <source>
        <dbReference type="HAMAP-Rule" id="MF_00321"/>
    </source>
</evidence>
<keyword evidence="3 10" id="KW-0132">Cell division</keyword>
<keyword evidence="9 10" id="KW-0131">Cell cycle</keyword>
<dbReference type="InterPro" id="IPR006073">
    <property type="entry name" value="GTP-bd"/>
</dbReference>
<evidence type="ECO:0000256" key="6">
    <source>
        <dbReference type="ARBA" id="ARBA00022842"/>
    </source>
</evidence>
<dbReference type="Pfam" id="PF01926">
    <property type="entry name" value="MMR_HSR1"/>
    <property type="match status" value="1"/>
</dbReference>
<dbReference type="SUPFAM" id="SSF52540">
    <property type="entry name" value="P-loop containing nucleoside triphosphate hydrolases"/>
    <property type="match status" value="1"/>
</dbReference>
<evidence type="ECO:0000256" key="1">
    <source>
        <dbReference type="ARBA" id="ARBA00001946"/>
    </source>
</evidence>
<dbReference type="PANTHER" id="PTHR11649">
    <property type="entry name" value="MSS1/TRME-RELATED GTP-BINDING PROTEIN"/>
    <property type="match status" value="1"/>
</dbReference>
<protein>
    <recommendedName>
        <fullName evidence="10">Probable GTP-binding protein EngB</fullName>
    </recommendedName>
</protein>
<dbReference type="HAMAP" id="MF_00321">
    <property type="entry name" value="GTPase_EngB"/>
    <property type="match status" value="1"/>
</dbReference>
<feature type="domain" description="EngB-type G" evidence="11">
    <location>
        <begin position="27"/>
        <end position="201"/>
    </location>
</feature>
<evidence type="ECO:0000259" key="11">
    <source>
        <dbReference type="PROSITE" id="PS51706"/>
    </source>
</evidence>
<evidence type="ECO:0000256" key="5">
    <source>
        <dbReference type="ARBA" id="ARBA00022741"/>
    </source>
</evidence>
<evidence type="ECO:0000256" key="8">
    <source>
        <dbReference type="ARBA" id="ARBA00023210"/>
    </source>
</evidence>
<evidence type="ECO:0000256" key="4">
    <source>
        <dbReference type="ARBA" id="ARBA00022723"/>
    </source>
</evidence>
<evidence type="ECO:0000256" key="9">
    <source>
        <dbReference type="ARBA" id="ARBA00023306"/>
    </source>
</evidence>
<keyword evidence="4" id="KW-0479">Metal-binding</keyword>